<name>A0A1X7UEB8_AMPQE</name>
<keyword evidence="1" id="KW-1133">Transmembrane helix</keyword>
<proteinExistence type="predicted"/>
<feature type="transmembrane region" description="Helical" evidence="1">
    <location>
        <begin position="42"/>
        <end position="60"/>
    </location>
</feature>
<dbReference type="AlphaFoldDB" id="A0A1X7UEB8"/>
<dbReference type="EnsemblMetazoa" id="Aqu2.1.25836_001">
    <property type="protein sequence ID" value="Aqu2.1.25836_001"/>
    <property type="gene ID" value="Aqu2.1.25836"/>
</dbReference>
<evidence type="ECO:0000313" key="2">
    <source>
        <dbReference type="EnsemblMetazoa" id="Aqu2.1.25836_001"/>
    </source>
</evidence>
<keyword evidence="1" id="KW-0472">Membrane</keyword>
<evidence type="ECO:0000256" key="1">
    <source>
        <dbReference type="SAM" id="Phobius"/>
    </source>
</evidence>
<accession>A0A1X7UEB8</accession>
<organism evidence="2">
    <name type="scientific">Amphimedon queenslandica</name>
    <name type="common">Sponge</name>
    <dbReference type="NCBI Taxonomy" id="400682"/>
    <lineage>
        <taxon>Eukaryota</taxon>
        <taxon>Metazoa</taxon>
        <taxon>Porifera</taxon>
        <taxon>Demospongiae</taxon>
        <taxon>Heteroscleromorpha</taxon>
        <taxon>Haplosclerida</taxon>
        <taxon>Niphatidae</taxon>
        <taxon>Amphimedon</taxon>
    </lineage>
</organism>
<protein>
    <submittedName>
        <fullName evidence="2">Uncharacterized protein</fullName>
    </submittedName>
</protein>
<sequence>MVTLDLCYLRICIYIENSFPLYFLMLLLYINCKASHKIQPLLIYRLIFLGMLVICALTKLTTSEVNCRMTYLKSRKVKERRERFQ</sequence>
<dbReference type="InParanoid" id="A0A1X7UEB8"/>
<keyword evidence="1" id="KW-0812">Transmembrane</keyword>
<feature type="transmembrane region" description="Helical" evidence="1">
    <location>
        <begin position="7"/>
        <end position="30"/>
    </location>
</feature>
<reference evidence="2" key="1">
    <citation type="submission" date="2017-05" db="UniProtKB">
        <authorList>
            <consortium name="EnsemblMetazoa"/>
        </authorList>
    </citation>
    <scope>IDENTIFICATION</scope>
</reference>